<dbReference type="AlphaFoldDB" id="D5MF35"/>
<dbReference type="InterPro" id="IPR016035">
    <property type="entry name" value="Acyl_Trfase/lysoPLipase"/>
</dbReference>
<dbReference type="Gene3D" id="3.40.1090.10">
    <property type="entry name" value="Cytosolic phospholipase A2 catalytic domain"/>
    <property type="match status" value="2"/>
</dbReference>
<dbReference type="InterPro" id="IPR002641">
    <property type="entry name" value="PNPLA_dom"/>
</dbReference>
<protein>
    <submittedName>
        <fullName evidence="4">Patatin</fullName>
    </submittedName>
</protein>
<dbReference type="PROSITE" id="PS51257">
    <property type="entry name" value="PROKAR_LIPOPROTEIN"/>
    <property type="match status" value="1"/>
</dbReference>
<comment type="caution">
    <text evidence="2">Lacks conserved residue(s) required for the propagation of feature annotation.</text>
</comment>
<sequence length="474" mass="53518">MRRRFQRAFAAVFIIALAGCATYPANPRLVQYDTKSGYRFENLTASGNSDSLFVILTFSGGGTRAAALSYGVMEKLRDVKIRWEGEERRLLDEVDAISSVSGGSFTAAYYALFRDELFDPEKFRKVFLYRDIEAELKALLFNPINWVRLASPTFGRIELAAELYDREIFREKSFGDLINQAHRPFTMINATDITMGSQFTFIQDQFDLLCSDLSGVQVARAVAASSNFPIAFSPLTVNNYAGTCRYREPPWMDEASKDLLPNPPRFNRARIARSYLNRGQREYIHLLDGGVADNIGLRGPLVAVRSNDPSWSLPNKITLGKVKRLLVIVVDARTDPKTAIDKKPSGPGLRTIVDIIASVPMANYSFDTVQELLDEFNQWRTDRDTYAGCKAILERTCPATHMPTGPPPPIETYGIYVGFDQIKDAQERDYYLNLPTTFYLPQKAVDQLREIGPKMLEESKEFQRLLRDLNSEGS</sequence>
<dbReference type="GO" id="GO:0016042">
    <property type="term" value="P:lipid catabolic process"/>
    <property type="evidence" value="ECO:0007669"/>
    <property type="project" value="UniProtKB-UniRule"/>
</dbReference>
<dbReference type="Pfam" id="PF01734">
    <property type="entry name" value="Patatin"/>
    <property type="match status" value="1"/>
</dbReference>
<dbReference type="PATRIC" id="fig|671143.5.peg.1144"/>
<feature type="active site" description="Proton acceptor" evidence="2">
    <location>
        <position position="253"/>
    </location>
</feature>
<dbReference type="GO" id="GO:0016787">
    <property type="term" value="F:hydrolase activity"/>
    <property type="evidence" value="ECO:0007669"/>
    <property type="project" value="UniProtKB-UniRule"/>
</dbReference>
<reference evidence="4 5" key="1">
    <citation type="journal article" date="2010" name="Nature">
        <title>Nitrite-driven anaerobic methane oxidation by oxygenic bacteria.</title>
        <authorList>
            <person name="Ettwig K.F."/>
            <person name="Butler M.K."/>
            <person name="Le Paslier D."/>
            <person name="Pelletier E."/>
            <person name="Mangenot S."/>
            <person name="Kuypers M.M.M."/>
            <person name="Schreiber F."/>
            <person name="Dutilh B.E."/>
            <person name="Zedelius J."/>
            <person name="de Beer D."/>
            <person name="Gloerich J."/>
            <person name="Wessels H.J.C.T."/>
            <person name="van Allen T."/>
            <person name="Luesken F."/>
            <person name="Wu M."/>
            <person name="van de Pas-Schoonen K.T."/>
            <person name="Op den Camp H.J.M."/>
            <person name="Janssen-Megens E.M."/>
            <person name="Francoijs K-J."/>
            <person name="Stunnenberg H."/>
            <person name="Weissenbach J."/>
            <person name="Jetten M.S.M."/>
            <person name="Strous M."/>
        </authorList>
    </citation>
    <scope>NUCLEOTIDE SEQUENCE [LARGE SCALE GENOMIC DNA]</scope>
</reference>
<proteinExistence type="predicted"/>
<feature type="domain" description="PNPLA" evidence="3">
    <location>
        <begin position="56"/>
        <end position="268"/>
    </location>
</feature>
<dbReference type="HOGENOM" id="CLU_046679_0_0_0"/>
<dbReference type="KEGG" id="mox:DAMO_1304"/>
<dbReference type="SUPFAM" id="SSF52151">
    <property type="entry name" value="FabD/lysophospholipase-like"/>
    <property type="match status" value="1"/>
</dbReference>
<evidence type="ECO:0000256" key="2">
    <source>
        <dbReference type="PROSITE-ProRule" id="PRU01161"/>
    </source>
</evidence>
<evidence type="ECO:0000256" key="1">
    <source>
        <dbReference type="ARBA" id="ARBA00023098"/>
    </source>
</evidence>
<dbReference type="PROSITE" id="PS51635">
    <property type="entry name" value="PNPLA"/>
    <property type="match status" value="1"/>
</dbReference>
<accession>D5MF35</accession>
<name>D5MF35_METO1</name>
<gene>
    <name evidence="4" type="ORF">DAMO_1304</name>
</gene>
<feature type="active site" description="Nucleophile" evidence="2">
    <location>
        <position position="101"/>
    </location>
</feature>
<dbReference type="Proteomes" id="UP000006898">
    <property type="component" value="Chromosome"/>
</dbReference>
<keyword evidence="2" id="KW-0378">Hydrolase</keyword>
<evidence type="ECO:0000259" key="3">
    <source>
        <dbReference type="PROSITE" id="PS51635"/>
    </source>
</evidence>
<evidence type="ECO:0000313" key="5">
    <source>
        <dbReference type="Proteomes" id="UP000006898"/>
    </source>
</evidence>
<keyword evidence="1 2" id="KW-0443">Lipid metabolism</keyword>
<organism evidence="4 5">
    <name type="scientific">Methylomirabilis oxygeniifera</name>
    <dbReference type="NCBI Taxonomy" id="671143"/>
    <lineage>
        <taxon>Bacteria</taxon>
        <taxon>Candidatus Methylomirabilota</taxon>
        <taxon>Candidatus Methylomirabilia</taxon>
        <taxon>Candidatus Methylomirabilales</taxon>
        <taxon>Candidatus Methylomirabilaceae</taxon>
        <taxon>Candidatus Methylomirabilis</taxon>
    </lineage>
</organism>
<evidence type="ECO:0000313" key="4">
    <source>
        <dbReference type="EMBL" id="CBE68364.1"/>
    </source>
</evidence>
<dbReference type="STRING" id="671143.DAMO_1304"/>
<dbReference type="eggNOG" id="COG1752">
    <property type="taxonomic scope" value="Bacteria"/>
</dbReference>
<dbReference type="EMBL" id="FP565575">
    <property type="protein sequence ID" value="CBE68364.1"/>
    <property type="molecule type" value="Genomic_DNA"/>
</dbReference>
<keyword evidence="2" id="KW-0442">Lipid degradation</keyword>